<evidence type="ECO:0000313" key="3">
    <source>
        <dbReference type="EMBL" id="MBB3059897.1"/>
    </source>
</evidence>
<dbReference type="EMBL" id="JACHWZ010000002">
    <property type="protein sequence ID" value="MBB3059897.1"/>
    <property type="molecule type" value="Genomic_DNA"/>
</dbReference>
<dbReference type="RefSeq" id="WP_183456693.1">
    <property type="nucleotide sequence ID" value="NZ_JACHWZ010000002.1"/>
</dbReference>
<comment type="caution">
    <text evidence="3">The sequence shown here is derived from an EMBL/GenBank/DDBJ whole genome shotgun (WGS) entry which is preliminary data.</text>
</comment>
<feature type="region of interest" description="Disordered" evidence="1">
    <location>
        <begin position="24"/>
        <end position="54"/>
    </location>
</feature>
<evidence type="ECO:0000256" key="1">
    <source>
        <dbReference type="SAM" id="MobiDB-lite"/>
    </source>
</evidence>
<dbReference type="InterPro" id="IPR018740">
    <property type="entry name" value="DUF2282_membr"/>
</dbReference>
<organism evidence="3 4">
    <name type="scientific">Microbulbifer rhizosphaerae</name>
    <dbReference type="NCBI Taxonomy" id="1562603"/>
    <lineage>
        <taxon>Bacteria</taxon>
        <taxon>Pseudomonadati</taxon>
        <taxon>Pseudomonadota</taxon>
        <taxon>Gammaproteobacteria</taxon>
        <taxon>Cellvibrionales</taxon>
        <taxon>Microbulbiferaceae</taxon>
        <taxon>Microbulbifer</taxon>
    </lineage>
</organism>
<protein>
    <submittedName>
        <fullName evidence="3">Putative membrane protein</fullName>
    </submittedName>
</protein>
<name>A0A7W4W8Z5_9GAMM</name>
<accession>A0A7W4W8Z5</accession>
<dbReference type="Pfam" id="PF10048">
    <property type="entry name" value="DUF2282"/>
    <property type="match status" value="1"/>
</dbReference>
<feature type="compositionally biased region" description="Basic and acidic residues" evidence="1">
    <location>
        <begin position="26"/>
        <end position="54"/>
    </location>
</feature>
<reference evidence="3 4" key="1">
    <citation type="submission" date="2020-08" db="EMBL/GenBank/DDBJ databases">
        <title>Genomic Encyclopedia of Type Strains, Phase III (KMG-III): the genomes of soil and plant-associated and newly described type strains.</title>
        <authorList>
            <person name="Whitman W."/>
        </authorList>
    </citation>
    <scope>NUCLEOTIDE SEQUENCE [LARGE SCALE GENOMIC DNA]</scope>
    <source>
        <strain evidence="3 4">CECT 8799</strain>
    </source>
</reference>
<sequence>MNRKLTPASLALALSAAVAIATLPSCDRRDDEKDMERGMENGMQKGRENGMTDMKDKKNMEKCYGVALAGKNDCKAGPGTTCSGSSTTDYQGNAWKYVPKGTCEQIPSATSPTGKGQLEEFDEKSA</sequence>
<dbReference type="AlphaFoldDB" id="A0A7W4W8Z5"/>
<evidence type="ECO:0000313" key="4">
    <source>
        <dbReference type="Proteomes" id="UP000535937"/>
    </source>
</evidence>
<keyword evidence="2" id="KW-0732">Signal</keyword>
<proteinExistence type="predicted"/>
<gene>
    <name evidence="3" type="ORF">FHS09_000705</name>
</gene>
<keyword evidence="4" id="KW-1185">Reference proteome</keyword>
<feature type="signal peptide" evidence="2">
    <location>
        <begin position="1"/>
        <end position="21"/>
    </location>
</feature>
<feature type="chain" id="PRO_5030948440" evidence="2">
    <location>
        <begin position="22"/>
        <end position="126"/>
    </location>
</feature>
<dbReference type="Proteomes" id="UP000535937">
    <property type="component" value="Unassembled WGS sequence"/>
</dbReference>
<feature type="region of interest" description="Disordered" evidence="1">
    <location>
        <begin position="105"/>
        <end position="126"/>
    </location>
</feature>
<feature type="compositionally biased region" description="Polar residues" evidence="1">
    <location>
        <begin position="105"/>
        <end position="114"/>
    </location>
</feature>
<evidence type="ECO:0000256" key="2">
    <source>
        <dbReference type="SAM" id="SignalP"/>
    </source>
</evidence>